<evidence type="ECO:0000256" key="5">
    <source>
        <dbReference type="ARBA" id="ARBA00022840"/>
    </source>
</evidence>
<reference evidence="8" key="2">
    <citation type="journal article" date="2021" name="PeerJ">
        <title>Extensive microbial diversity within the chicken gut microbiome revealed by metagenomics and culture.</title>
        <authorList>
            <person name="Gilroy R."/>
            <person name="Ravi A."/>
            <person name="Getino M."/>
            <person name="Pursley I."/>
            <person name="Horton D.L."/>
            <person name="Alikhan N.F."/>
            <person name="Baker D."/>
            <person name="Gharbi K."/>
            <person name="Hall N."/>
            <person name="Watson M."/>
            <person name="Adriaenssens E.M."/>
            <person name="Foster-Nyarko E."/>
            <person name="Jarju S."/>
            <person name="Secka A."/>
            <person name="Antonio M."/>
            <person name="Oren A."/>
            <person name="Chaudhuri R.R."/>
            <person name="La Ragione R."/>
            <person name="Hildebrand F."/>
            <person name="Pallen M.J."/>
        </authorList>
    </citation>
    <scope>NUCLEOTIDE SEQUENCE</scope>
    <source>
        <strain evidence="8">21143</strain>
    </source>
</reference>
<dbReference type="Proteomes" id="UP000886722">
    <property type="component" value="Unassembled WGS sequence"/>
</dbReference>
<dbReference type="InterPro" id="IPR029499">
    <property type="entry name" value="PduO-typ"/>
</dbReference>
<dbReference type="Pfam" id="PF01923">
    <property type="entry name" value="Cob_adeno_trans"/>
    <property type="match status" value="1"/>
</dbReference>
<dbReference type="EMBL" id="DVKT01000006">
    <property type="protein sequence ID" value="HIT38687.1"/>
    <property type="molecule type" value="Genomic_DNA"/>
</dbReference>
<evidence type="ECO:0000256" key="3">
    <source>
        <dbReference type="ARBA" id="ARBA00022679"/>
    </source>
</evidence>
<feature type="domain" description="Cobalamin adenosyltransferase-like" evidence="7">
    <location>
        <begin position="6"/>
        <end position="172"/>
    </location>
</feature>
<dbReference type="FunFam" id="1.20.1200.10:FF:000001">
    <property type="entry name" value="Cob(I)yrinic acid a,c-diamide adenosyltransferase"/>
    <property type="match status" value="1"/>
</dbReference>
<dbReference type="GO" id="GO:0005524">
    <property type="term" value="F:ATP binding"/>
    <property type="evidence" value="ECO:0007669"/>
    <property type="project" value="UniProtKB-UniRule"/>
</dbReference>
<dbReference type="InterPro" id="IPR036451">
    <property type="entry name" value="CblAdoTrfase-like_sf"/>
</dbReference>
<comment type="similarity">
    <text evidence="1 6">Belongs to the Cob(I)alamin adenosyltransferase family.</text>
</comment>
<keyword evidence="4 6" id="KW-0547">Nucleotide-binding</keyword>
<comment type="subunit">
    <text evidence="2">Homotrimer.</text>
</comment>
<organism evidence="8 9">
    <name type="scientific">Candidatus Caccoplasma intestinavium</name>
    <dbReference type="NCBI Taxonomy" id="2840716"/>
    <lineage>
        <taxon>Bacteria</taxon>
        <taxon>Pseudomonadati</taxon>
        <taxon>Bacteroidota</taxon>
        <taxon>Bacteroidia</taxon>
        <taxon>Bacteroidales</taxon>
        <taxon>Bacteroidaceae</taxon>
        <taxon>Bacteroidaceae incertae sedis</taxon>
        <taxon>Candidatus Caccoplasma</taxon>
    </lineage>
</organism>
<dbReference type="Gene3D" id="1.20.1200.10">
    <property type="entry name" value="Cobalamin adenosyltransferase-like"/>
    <property type="match status" value="1"/>
</dbReference>
<evidence type="ECO:0000256" key="4">
    <source>
        <dbReference type="ARBA" id="ARBA00022741"/>
    </source>
</evidence>
<comment type="catalytic activity">
    <reaction evidence="6">
        <text>2 cob(II)alamin + reduced [electron-transfer flavoprotein] + 2 ATP = 2 adenosylcob(III)alamin + 2 triphosphate + oxidized [electron-transfer flavoprotein] + 3 H(+)</text>
        <dbReference type="Rhea" id="RHEA:28671"/>
        <dbReference type="Rhea" id="RHEA-COMP:10685"/>
        <dbReference type="Rhea" id="RHEA-COMP:10686"/>
        <dbReference type="ChEBI" id="CHEBI:15378"/>
        <dbReference type="ChEBI" id="CHEBI:16304"/>
        <dbReference type="ChEBI" id="CHEBI:18036"/>
        <dbReference type="ChEBI" id="CHEBI:18408"/>
        <dbReference type="ChEBI" id="CHEBI:30616"/>
        <dbReference type="ChEBI" id="CHEBI:57692"/>
        <dbReference type="ChEBI" id="CHEBI:58307"/>
        <dbReference type="EC" id="2.5.1.17"/>
    </reaction>
</comment>
<accession>A0A9D1GCP5</accession>
<evidence type="ECO:0000256" key="6">
    <source>
        <dbReference type="RuleBase" id="RU366026"/>
    </source>
</evidence>
<evidence type="ECO:0000256" key="1">
    <source>
        <dbReference type="ARBA" id="ARBA00007487"/>
    </source>
</evidence>
<sequence length="189" mass="21589">MKKSIIYTGTGDKGETSLVGGKRVSKQDIRLESYGTIDELNAHIGFLRTLLPPNMHDDAHTLLDIQHRLFSIGSYLATDTSDTALRDASRVYPEDIEQLEQRIDFLDSTLPPLRNFILPGGTISSAQAHVCRTVCRRAERRICELHATHPVDLLLLRYINRLSDYLFILSRQCNISERKEEIYWDKGCK</sequence>
<dbReference type="GO" id="GO:0008817">
    <property type="term" value="F:corrinoid adenosyltransferase activity"/>
    <property type="evidence" value="ECO:0007669"/>
    <property type="project" value="UniProtKB-UniRule"/>
</dbReference>
<dbReference type="SUPFAM" id="SSF89028">
    <property type="entry name" value="Cobalamin adenosyltransferase-like"/>
    <property type="match status" value="1"/>
</dbReference>
<dbReference type="AlphaFoldDB" id="A0A9D1GCP5"/>
<gene>
    <name evidence="8" type="ORF">IAD06_01420</name>
</gene>
<dbReference type="GO" id="GO:0009236">
    <property type="term" value="P:cobalamin biosynthetic process"/>
    <property type="evidence" value="ECO:0007669"/>
    <property type="project" value="UniProtKB-UniRule"/>
</dbReference>
<evidence type="ECO:0000256" key="2">
    <source>
        <dbReference type="ARBA" id="ARBA00011233"/>
    </source>
</evidence>
<keyword evidence="3 6" id="KW-0808">Transferase</keyword>
<comment type="caution">
    <text evidence="8">The sequence shown here is derived from an EMBL/GenBank/DDBJ whole genome shotgun (WGS) entry which is preliminary data.</text>
</comment>
<evidence type="ECO:0000259" key="7">
    <source>
        <dbReference type="Pfam" id="PF01923"/>
    </source>
</evidence>
<dbReference type="NCBIfam" id="TIGR00636">
    <property type="entry name" value="PduO_Nterm"/>
    <property type="match status" value="1"/>
</dbReference>
<comment type="catalytic activity">
    <reaction evidence="6">
        <text>2 cob(II)yrinate a,c diamide + reduced [electron-transfer flavoprotein] + 2 ATP = 2 adenosylcob(III)yrinate a,c-diamide + 2 triphosphate + oxidized [electron-transfer flavoprotein] + 3 H(+)</text>
        <dbReference type="Rhea" id="RHEA:11528"/>
        <dbReference type="Rhea" id="RHEA-COMP:10685"/>
        <dbReference type="Rhea" id="RHEA-COMP:10686"/>
        <dbReference type="ChEBI" id="CHEBI:15378"/>
        <dbReference type="ChEBI" id="CHEBI:18036"/>
        <dbReference type="ChEBI" id="CHEBI:30616"/>
        <dbReference type="ChEBI" id="CHEBI:57692"/>
        <dbReference type="ChEBI" id="CHEBI:58307"/>
        <dbReference type="ChEBI" id="CHEBI:58503"/>
        <dbReference type="ChEBI" id="CHEBI:58537"/>
        <dbReference type="EC" id="2.5.1.17"/>
    </reaction>
</comment>
<evidence type="ECO:0000313" key="8">
    <source>
        <dbReference type="EMBL" id="HIT38687.1"/>
    </source>
</evidence>
<dbReference type="EC" id="2.5.1.17" evidence="6"/>
<keyword evidence="6" id="KW-0169">Cobalamin biosynthesis</keyword>
<dbReference type="InterPro" id="IPR016030">
    <property type="entry name" value="CblAdoTrfase-like"/>
</dbReference>
<dbReference type="PANTHER" id="PTHR12213:SF0">
    <property type="entry name" value="CORRINOID ADENOSYLTRANSFERASE MMAB"/>
    <property type="match status" value="1"/>
</dbReference>
<name>A0A9D1GCP5_9BACT</name>
<evidence type="ECO:0000313" key="9">
    <source>
        <dbReference type="Proteomes" id="UP000886722"/>
    </source>
</evidence>
<dbReference type="PANTHER" id="PTHR12213">
    <property type="entry name" value="CORRINOID ADENOSYLTRANSFERASE"/>
    <property type="match status" value="1"/>
</dbReference>
<proteinExistence type="inferred from homology"/>
<keyword evidence="5 6" id="KW-0067">ATP-binding</keyword>
<comment type="pathway">
    <text evidence="6">Cofactor biosynthesis; adenosylcobalamin biosynthesis; adenosylcobalamin from cob(II)yrinate a,c-diamide: step 2/7.</text>
</comment>
<protein>
    <recommendedName>
        <fullName evidence="6">Corrinoid adenosyltransferase</fullName>
        <ecNumber evidence="6">2.5.1.17</ecNumber>
    </recommendedName>
    <alternativeName>
        <fullName evidence="6">Cob(II)alamin adenosyltransferase</fullName>
    </alternativeName>
    <alternativeName>
        <fullName evidence="6">Cob(II)yrinic acid a,c-diamide adenosyltransferase</fullName>
    </alternativeName>
    <alternativeName>
        <fullName evidence="6">Cobinamide/cobalamin adenosyltransferase</fullName>
    </alternativeName>
</protein>
<reference evidence="8" key="1">
    <citation type="submission" date="2020-10" db="EMBL/GenBank/DDBJ databases">
        <authorList>
            <person name="Gilroy R."/>
        </authorList>
    </citation>
    <scope>NUCLEOTIDE SEQUENCE</scope>
    <source>
        <strain evidence="8">21143</strain>
    </source>
</reference>